<dbReference type="AlphaFoldDB" id="A0AAE7NQ20"/>
<sequence>MSSTCDTATRLQEWPDPMNVAARRFQTKDDCPLCHSNDLGDHLMLDGIRVAHCNACDFMFSRETMQAVAIDQFYIDGYHDQRHMDGQRVNATININVLRRFCPQLSGRSLLDVGSGYGFLLDKARDCASIAGVELSRAQYDYSTKTLGLKTYRSLEDLAAEDRFDIITLFEVIEHIPEPREFVLRICEHLKPGGSLIIGTDNFASNVVKVLGGQFPKWIPHEHVSFFTGTTLTGMLERLGPLKLAGVRSFTPWELQARRLMFSATAGRKGGKTYSYETERNVDEAAGYRFFPLRIAINRIWFALASGSNLNGEMMYIHTIKR</sequence>
<dbReference type="EMBL" id="CP030050">
    <property type="protein sequence ID" value="QOZ69913.1"/>
    <property type="molecule type" value="Genomic_DNA"/>
</dbReference>
<evidence type="ECO:0000313" key="2">
    <source>
        <dbReference type="Proteomes" id="UP000594015"/>
    </source>
</evidence>
<dbReference type="Gene3D" id="3.40.50.150">
    <property type="entry name" value="Vaccinia Virus protein VP39"/>
    <property type="match status" value="1"/>
</dbReference>
<dbReference type="GO" id="GO:0008168">
    <property type="term" value="F:methyltransferase activity"/>
    <property type="evidence" value="ECO:0007669"/>
    <property type="project" value="UniProtKB-KW"/>
</dbReference>
<dbReference type="KEGG" id="barh:WN72_29070"/>
<gene>
    <name evidence="1" type="ORF">WN72_29070</name>
</gene>
<dbReference type="Proteomes" id="UP000594015">
    <property type="component" value="Chromosome"/>
</dbReference>
<accession>A0AAE7NQ20</accession>
<reference evidence="1 2" key="1">
    <citation type="submission" date="2018-06" db="EMBL/GenBank/DDBJ databases">
        <title>Comparative genomics of Bradyrhizobium nodulating Arachidis hypogaea.</title>
        <authorList>
            <person name="Li Y."/>
        </authorList>
    </citation>
    <scope>NUCLEOTIDE SEQUENCE [LARGE SCALE GENOMIC DNA]</scope>
    <source>
        <strain evidence="1 2">CCBAU 051107</strain>
    </source>
</reference>
<keyword evidence="1" id="KW-0808">Transferase</keyword>
<dbReference type="Pfam" id="PF13489">
    <property type="entry name" value="Methyltransf_23"/>
    <property type="match status" value="1"/>
</dbReference>
<protein>
    <submittedName>
        <fullName evidence="1">Class I SAM-dependent methyltransferase</fullName>
    </submittedName>
</protein>
<dbReference type="InterPro" id="IPR029063">
    <property type="entry name" value="SAM-dependent_MTases_sf"/>
</dbReference>
<dbReference type="PANTHER" id="PTHR43861">
    <property type="entry name" value="TRANS-ACONITATE 2-METHYLTRANSFERASE-RELATED"/>
    <property type="match status" value="1"/>
</dbReference>
<dbReference type="GO" id="GO:0032259">
    <property type="term" value="P:methylation"/>
    <property type="evidence" value="ECO:0007669"/>
    <property type="project" value="UniProtKB-KW"/>
</dbReference>
<organism evidence="1 2">
    <name type="scientific">Bradyrhizobium arachidis</name>
    <dbReference type="NCBI Taxonomy" id="858423"/>
    <lineage>
        <taxon>Bacteria</taxon>
        <taxon>Pseudomonadati</taxon>
        <taxon>Pseudomonadota</taxon>
        <taxon>Alphaproteobacteria</taxon>
        <taxon>Hyphomicrobiales</taxon>
        <taxon>Nitrobacteraceae</taxon>
        <taxon>Bradyrhizobium</taxon>
    </lineage>
</organism>
<dbReference type="PANTHER" id="PTHR43861:SF6">
    <property type="entry name" value="METHYLTRANSFERASE TYPE 11"/>
    <property type="match status" value="1"/>
</dbReference>
<dbReference type="SUPFAM" id="SSF53335">
    <property type="entry name" value="S-adenosyl-L-methionine-dependent methyltransferases"/>
    <property type="match status" value="1"/>
</dbReference>
<name>A0AAE7NQ20_9BRAD</name>
<dbReference type="CDD" id="cd02440">
    <property type="entry name" value="AdoMet_MTases"/>
    <property type="match status" value="1"/>
</dbReference>
<keyword evidence="1" id="KW-0489">Methyltransferase</keyword>
<evidence type="ECO:0000313" key="1">
    <source>
        <dbReference type="EMBL" id="QOZ69913.1"/>
    </source>
</evidence>
<proteinExistence type="predicted"/>